<sequence>MKKAPYLCCIRRTSFETPFEKLNLYFIKSNFQFISTTLQNLSIARNKLAPVKYSFNARFFAIDKTLSVHNKESCFLFRSTCMEVPSYQHFYNLVIMPFIIACDTTLSSC</sequence>
<dbReference type="EMBL" id="AGXP01000038">
    <property type="protein sequence ID" value="EIY93247.1"/>
    <property type="molecule type" value="Genomic_DNA"/>
</dbReference>
<gene>
    <name evidence="1" type="ORF">HMPREF1080_03523</name>
</gene>
<dbReference type="AlphaFoldDB" id="I9B0N3"/>
<dbReference type="HOGENOM" id="CLU_2178528_0_0_10"/>
<evidence type="ECO:0000313" key="1">
    <source>
        <dbReference type="EMBL" id="EIY93247.1"/>
    </source>
</evidence>
<accession>I9B0N3</accession>
<proteinExistence type="predicted"/>
<evidence type="ECO:0000313" key="2">
    <source>
        <dbReference type="Proteomes" id="UP000003917"/>
    </source>
</evidence>
<reference evidence="1 2" key="1">
    <citation type="submission" date="2012-02" db="EMBL/GenBank/DDBJ databases">
        <title>The Genome Sequence of Bacteroides fragilis CL05T12C13.</title>
        <authorList>
            <consortium name="The Broad Institute Genome Sequencing Platform"/>
            <person name="Earl A."/>
            <person name="Ward D."/>
            <person name="Feldgarden M."/>
            <person name="Gevers D."/>
            <person name="Zitomersky N.L."/>
            <person name="Coyne M.J."/>
            <person name="Comstock L.E."/>
            <person name="Young S.K."/>
            <person name="Zeng Q."/>
            <person name="Gargeya S."/>
            <person name="Fitzgerald M."/>
            <person name="Haas B."/>
            <person name="Abouelleil A."/>
            <person name="Alvarado L."/>
            <person name="Arachchi H.M."/>
            <person name="Berlin A."/>
            <person name="Chapman S.B."/>
            <person name="Gearin G."/>
            <person name="Goldberg J."/>
            <person name="Griggs A."/>
            <person name="Gujja S."/>
            <person name="Hansen M."/>
            <person name="Heiman D."/>
            <person name="Howarth C."/>
            <person name="Larimer J."/>
            <person name="Lui A."/>
            <person name="MacDonald P.J.P."/>
            <person name="McCowen C."/>
            <person name="Montmayeur A."/>
            <person name="Murphy C."/>
            <person name="Neiman D."/>
            <person name="Pearson M."/>
            <person name="Priest M."/>
            <person name="Roberts A."/>
            <person name="Saif S."/>
            <person name="Shea T."/>
            <person name="Sisk P."/>
            <person name="Stolte C."/>
            <person name="Sykes S."/>
            <person name="Wortman J."/>
            <person name="Nusbaum C."/>
            <person name="Birren B."/>
        </authorList>
    </citation>
    <scope>NUCLEOTIDE SEQUENCE [LARGE SCALE GENOMIC DNA]</scope>
    <source>
        <strain evidence="1 2">CL05T12C13</strain>
    </source>
</reference>
<organism evidence="1 2">
    <name type="scientific">Bacteroides fragilis CL05T12C13</name>
    <dbReference type="NCBI Taxonomy" id="997881"/>
    <lineage>
        <taxon>Bacteria</taxon>
        <taxon>Pseudomonadati</taxon>
        <taxon>Bacteroidota</taxon>
        <taxon>Bacteroidia</taxon>
        <taxon>Bacteroidales</taxon>
        <taxon>Bacteroidaceae</taxon>
        <taxon>Bacteroides</taxon>
    </lineage>
</organism>
<dbReference type="Proteomes" id="UP000003917">
    <property type="component" value="Unassembled WGS sequence"/>
</dbReference>
<comment type="caution">
    <text evidence="1">The sequence shown here is derived from an EMBL/GenBank/DDBJ whole genome shotgun (WGS) entry which is preliminary data.</text>
</comment>
<name>I9B0N3_BACFG</name>
<protein>
    <submittedName>
        <fullName evidence="1">Uncharacterized protein</fullName>
    </submittedName>
</protein>